<dbReference type="PANTHER" id="PTHR43536:SF1">
    <property type="entry name" value="MANNOSYLGLYCOPROTEIN ENDO-BETA-MANNOSIDASE"/>
    <property type="match status" value="1"/>
</dbReference>
<evidence type="ECO:0000256" key="2">
    <source>
        <dbReference type="ARBA" id="ARBA00022801"/>
    </source>
</evidence>
<gene>
    <name evidence="9" type="ORF">AAF712_000075</name>
</gene>
<organism evidence="9 10">
    <name type="scientific">Marasmius tenuissimus</name>
    <dbReference type="NCBI Taxonomy" id="585030"/>
    <lineage>
        <taxon>Eukaryota</taxon>
        <taxon>Fungi</taxon>
        <taxon>Dikarya</taxon>
        <taxon>Basidiomycota</taxon>
        <taxon>Agaricomycotina</taxon>
        <taxon>Agaricomycetes</taxon>
        <taxon>Agaricomycetidae</taxon>
        <taxon>Agaricales</taxon>
        <taxon>Marasmiineae</taxon>
        <taxon>Marasmiaceae</taxon>
        <taxon>Marasmius</taxon>
    </lineage>
</organism>
<evidence type="ECO:0000256" key="1">
    <source>
        <dbReference type="ARBA" id="ARBA00007401"/>
    </source>
</evidence>
<keyword evidence="4" id="KW-0732">Signal</keyword>
<protein>
    <recommendedName>
        <fullName evidence="11">Exo-1,4-beta-D-glucosaminidase</fullName>
    </recommendedName>
</protein>
<keyword evidence="2" id="KW-0378">Hydrolase</keyword>
<dbReference type="InterPro" id="IPR054593">
    <property type="entry name" value="Beta-mannosidase-like_N2"/>
</dbReference>
<dbReference type="InterPro" id="IPR043534">
    <property type="entry name" value="EBDG/EBM"/>
</dbReference>
<evidence type="ECO:0000259" key="7">
    <source>
        <dbReference type="Pfam" id="PF18368"/>
    </source>
</evidence>
<dbReference type="SUPFAM" id="SSF49785">
    <property type="entry name" value="Galactose-binding domain-like"/>
    <property type="match status" value="1"/>
</dbReference>
<dbReference type="Proteomes" id="UP001437256">
    <property type="component" value="Unassembled WGS sequence"/>
</dbReference>
<name>A0ABR3AF21_9AGAR</name>
<dbReference type="Gene3D" id="2.60.40.10">
    <property type="entry name" value="Immunoglobulins"/>
    <property type="match status" value="3"/>
</dbReference>
<feature type="domain" description="Mannosidase Ig/CBM-like" evidence="6">
    <location>
        <begin position="682"/>
        <end position="762"/>
    </location>
</feature>
<dbReference type="SUPFAM" id="SSF51445">
    <property type="entry name" value="(Trans)glycosidases"/>
    <property type="match status" value="1"/>
</dbReference>
<evidence type="ECO:0008006" key="11">
    <source>
        <dbReference type="Google" id="ProtNLM"/>
    </source>
</evidence>
<dbReference type="InterPro" id="IPR013783">
    <property type="entry name" value="Ig-like_fold"/>
</dbReference>
<dbReference type="Gene3D" id="3.20.20.80">
    <property type="entry name" value="Glycosidases"/>
    <property type="match status" value="1"/>
</dbReference>
<dbReference type="Pfam" id="PF17786">
    <property type="entry name" value="Mannosidase_ig"/>
    <property type="match status" value="1"/>
</dbReference>
<dbReference type="InterPro" id="IPR008979">
    <property type="entry name" value="Galactose-bd-like_sf"/>
</dbReference>
<feature type="chain" id="PRO_5046892978" description="Exo-1,4-beta-D-glucosaminidase" evidence="4">
    <location>
        <begin position="25"/>
        <end position="879"/>
    </location>
</feature>
<evidence type="ECO:0000256" key="3">
    <source>
        <dbReference type="ARBA" id="ARBA00023295"/>
    </source>
</evidence>
<dbReference type="Pfam" id="PF00703">
    <property type="entry name" value="Glyco_hydro_2"/>
    <property type="match status" value="1"/>
</dbReference>
<accession>A0ABR3AF21</accession>
<evidence type="ECO:0000313" key="10">
    <source>
        <dbReference type="Proteomes" id="UP001437256"/>
    </source>
</evidence>
<feature type="signal peptide" evidence="4">
    <location>
        <begin position="1"/>
        <end position="24"/>
    </location>
</feature>
<dbReference type="EMBL" id="JBBXMP010000001">
    <property type="protein sequence ID" value="KAL0072313.1"/>
    <property type="molecule type" value="Genomic_DNA"/>
</dbReference>
<sequence>MLSLHRTLRFAALSITSFLAFAQSEPLVSSPGHTAAVPQWHIQSSTKAGSNIAQLSQASYDASSWHSIGSHGTLMAGLLKSGMYNDEDLFFSDNLKQVDASQFAVPWFYRHTFTLRSRHATSHYHLNTHGITSRADIYLNGQLVAGNQTQAGAYAGQKYTITPFVKEGDNVLLIRVYPTDYNRDLALGFVDWNPYPPDNGTGIWRDVQVSQTGPVAISAPRIMTNFEKPGVSSVEVTVKVDVQNVANGTVNGIVQGSIRGPKGSTVGSLYKGFELGGQKTTTLEFKATIQSPQIWWPKQWGDQPLYSVQLTADASGQKSDVSEERKFGIRSVRSQLNPFNETTFYVNGQPFQVVGAGYTSDMFLRFSLSRLRTQFEYVQDMHHNTVRLEGKQEHPALFALADKLGLMVLPGWECCDKWEGWSYNDEGSGVVWTDPDYEIAKKSMTHEARMMQNHPSILGFLVGSDFWPDDRATSIYVDALKAADWQAPIISSASKRGFPQLLGPGGMKMEGPYDWVPPNYWYTDDGKVGSAGGFGSELGSGVGTPEKSSLVKFLTQSDMDDLWKNPKKGLYHMSTNVSQFFTREIYNDALWARYGAPQSLDDYLLKVQMADYEATRSEFEGYAAYWNAKRPATGLIYWMLNNAWPSLHWNLFDYYLKPAGSFYGAKIGSRIEHVAYDYSNNTIYLINKSLKQSGSRTVSVSLLSTDGTVISEKSEQVTTEPNVSKKIANVDGLDKVQSVGLLKLVLTDGGEVLSRNTYWVSKKLDVLDWDRSEWYYTPVTSYTSFEALNNLTKATVDVKTVSASAERTAVTLENKSKVPAVFLRLEVVDSQGQDVLPVFWSDNYVTLWPGEKVELETRFETYGGARIKISGKNIESKTV</sequence>
<dbReference type="InterPro" id="IPR041351">
    <property type="entry name" value="Ig_GlcNase"/>
</dbReference>
<proteinExistence type="inferred from homology"/>
<evidence type="ECO:0000259" key="8">
    <source>
        <dbReference type="Pfam" id="PF22666"/>
    </source>
</evidence>
<evidence type="ECO:0000259" key="5">
    <source>
        <dbReference type="Pfam" id="PF00703"/>
    </source>
</evidence>
<dbReference type="PANTHER" id="PTHR43536">
    <property type="entry name" value="MANNOSYLGLYCOPROTEIN ENDO-BETA-MANNOSIDASE"/>
    <property type="match status" value="1"/>
</dbReference>
<comment type="caution">
    <text evidence="9">The sequence shown here is derived from an EMBL/GenBank/DDBJ whole genome shotgun (WGS) entry which is preliminary data.</text>
</comment>
<comment type="similarity">
    <text evidence="1">Belongs to the glycosyl hydrolase 2 family.</text>
</comment>
<dbReference type="SUPFAM" id="SSF49303">
    <property type="entry name" value="beta-Galactosidase/glucuronidase domain"/>
    <property type="match status" value="3"/>
</dbReference>
<evidence type="ECO:0000313" key="9">
    <source>
        <dbReference type="EMBL" id="KAL0072313.1"/>
    </source>
</evidence>
<evidence type="ECO:0000256" key="4">
    <source>
        <dbReference type="SAM" id="SignalP"/>
    </source>
</evidence>
<keyword evidence="10" id="KW-1185">Reference proteome</keyword>
<dbReference type="InterPro" id="IPR017853">
    <property type="entry name" value="GH"/>
</dbReference>
<dbReference type="InterPro" id="IPR041447">
    <property type="entry name" value="Mannosidase_ig"/>
</dbReference>
<feature type="domain" description="Glycoside hydrolase family 2 immunoglobulin-like beta-sandwich" evidence="5">
    <location>
        <begin position="216"/>
        <end position="330"/>
    </location>
</feature>
<feature type="domain" description="Beta-mannosidase-like galactose-binding" evidence="8">
    <location>
        <begin position="61"/>
        <end position="178"/>
    </location>
</feature>
<dbReference type="InterPro" id="IPR036156">
    <property type="entry name" value="Beta-gal/glucu_dom_sf"/>
</dbReference>
<keyword evidence="3" id="KW-0326">Glycosidase</keyword>
<dbReference type="InterPro" id="IPR006102">
    <property type="entry name" value="Ig-like_GH2"/>
</dbReference>
<reference evidence="9 10" key="1">
    <citation type="submission" date="2024-05" db="EMBL/GenBank/DDBJ databases">
        <title>A draft genome resource for the thread blight pathogen Marasmius tenuissimus strain MS-2.</title>
        <authorList>
            <person name="Yulfo-Soto G.E."/>
            <person name="Baruah I.K."/>
            <person name="Amoako-Attah I."/>
            <person name="Bukari Y."/>
            <person name="Meinhardt L.W."/>
            <person name="Bailey B.A."/>
            <person name="Cohen S.P."/>
        </authorList>
    </citation>
    <scope>NUCLEOTIDE SEQUENCE [LARGE SCALE GENOMIC DNA]</scope>
    <source>
        <strain evidence="9 10">MS-2</strain>
    </source>
</reference>
<evidence type="ECO:0000259" key="6">
    <source>
        <dbReference type="Pfam" id="PF17786"/>
    </source>
</evidence>
<dbReference type="Pfam" id="PF22666">
    <property type="entry name" value="Glyco_hydro_2_N2"/>
    <property type="match status" value="1"/>
</dbReference>
<feature type="domain" description="Exo-beta-D-glucosaminidase Ig-fold" evidence="7">
    <location>
        <begin position="774"/>
        <end position="874"/>
    </location>
</feature>
<dbReference type="Pfam" id="PF18368">
    <property type="entry name" value="Ig_GlcNase"/>
    <property type="match status" value="1"/>
</dbReference>
<dbReference type="Gene3D" id="2.60.120.260">
    <property type="entry name" value="Galactose-binding domain-like"/>
    <property type="match status" value="1"/>
</dbReference>